<dbReference type="AlphaFoldDB" id="J0ZL39"/>
<dbReference type="Pfam" id="PF22479">
    <property type="entry name" value="Pam3_gp18"/>
    <property type="match status" value="1"/>
</dbReference>
<sequence length="103" mass="11934">MRTINLISVPAQTFSLRLDNKRFRLRINEGLGTMLADIDVDGTKIINATRILAGQPLIPYQWLEHGNFIMLTEKGDLPDWHLFNKDQTLIYLTKEEMADFYHG</sequence>
<reference evidence="2 3" key="1">
    <citation type="submission" date="2012-03" db="EMBL/GenBank/DDBJ databases">
        <title>The Genome Sequence of Bartonella tamiae Th239.</title>
        <authorList>
            <consortium name="The Broad Institute Genome Sequencing Platform"/>
            <consortium name="The Broad Institute Genome Sequencing Center for Infectious Disease"/>
            <person name="Feldgarden M."/>
            <person name="Kirby J."/>
            <person name="Kosoy M."/>
            <person name="Birtles R."/>
            <person name="Probert W.S."/>
            <person name="Chiaraviglio L."/>
            <person name="Young S.K."/>
            <person name="Zeng Q."/>
            <person name="Gargeya S."/>
            <person name="Fitzgerald M."/>
            <person name="Haas B."/>
            <person name="Abouelleil A."/>
            <person name="Alvarado L."/>
            <person name="Arachchi H.M."/>
            <person name="Berlin A."/>
            <person name="Chapman S.B."/>
            <person name="Gearin G."/>
            <person name="Goldberg J."/>
            <person name="Griggs A."/>
            <person name="Gujja S."/>
            <person name="Hansen M."/>
            <person name="Heiman D."/>
            <person name="Howarth C."/>
            <person name="Larimer J."/>
            <person name="Lui A."/>
            <person name="MacDonald P.J.P."/>
            <person name="McCowen C."/>
            <person name="Montmayeur A."/>
            <person name="Murphy C."/>
            <person name="Neiman D."/>
            <person name="Pearson M."/>
            <person name="Priest M."/>
            <person name="Roberts A."/>
            <person name="Saif S."/>
            <person name="Shea T."/>
            <person name="Sisk P."/>
            <person name="Stolte C."/>
            <person name="Sykes S."/>
            <person name="Wortman J."/>
            <person name="Nusbaum C."/>
            <person name="Birren B."/>
        </authorList>
    </citation>
    <scope>NUCLEOTIDE SEQUENCE [LARGE SCALE GENOMIC DNA]</scope>
    <source>
        <strain evidence="2 3">Th239</strain>
    </source>
</reference>
<dbReference type="InterPro" id="IPR054252">
    <property type="entry name" value="Pam3_gp18"/>
</dbReference>
<dbReference type="HOGENOM" id="CLU_2258285_0_0_5"/>
<feature type="domain" description="Cyanophage baseplate Pam3 plug gp18" evidence="1">
    <location>
        <begin position="1"/>
        <end position="93"/>
    </location>
</feature>
<name>J0ZL39_9HYPH</name>
<evidence type="ECO:0000259" key="1">
    <source>
        <dbReference type="Pfam" id="PF22479"/>
    </source>
</evidence>
<dbReference type="Proteomes" id="UP000008952">
    <property type="component" value="Unassembled WGS sequence"/>
</dbReference>
<dbReference type="RefSeq" id="WP_008040226.1">
    <property type="nucleotide sequence ID" value="NZ_JH725147.1"/>
</dbReference>
<accession>J0ZL39</accession>
<organism evidence="2 3">
    <name type="scientific">Bartonella tamiae Th239</name>
    <dbReference type="NCBI Taxonomy" id="1094558"/>
    <lineage>
        <taxon>Bacteria</taxon>
        <taxon>Pseudomonadati</taxon>
        <taxon>Pseudomonadota</taxon>
        <taxon>Alphaproteobacteria</taxon>
        <taxon>Hyphomicrobiales</taxon>
        <taxon>Bartonellaceae</taxon>
        <taxon>Bartonella</taxon>
    </lineage>
</organism>
<dbReference type="STRING" id="1094558.ME5_01669"/>
<proteinExistence type="predicted"/>
<evidence type="ECO:0000313" key="3">
    <source>
        <dbReference type="Proteomes" id="UP000008952"/>
    </source>
</evidence>
<gene>
    <name evidence="2" type="ORF">ME5_01669</name>
</gene>
<dbReference type="EMBL" id="AIMB01000008">
    <property type="protein sequence ID" value="EJF89118.1"/>
    <property type="molecule type" value="Genomic_DNA"/>
</dbReference>
<evidence type="ECO:0000313" key="2">
    <source>
        <dbReference type="EMBL" id="EJF89118.1"/>
    </source>
</evidence>
<dbReference type="eggNOG" id="ENOG5032XS8">
    <property type="taxonomic scope" value="Bacteria"/>
</dbReference>
<keyword evidence="3" id="KW-1185">Reference proteome</keyword>
<dbReference type="OrthoDB" id="6444802at2"/>
<protein>
    <recommendedName>
        <fullName evidence="1">Cyanophage baseplate Pam3 plug gp18 domain-containing protein</fullName>
    </recommendedName>
</protein>
<comment type="caution">
    <text evidence="2">The sequence shown here is derived from an EMBL/GenBank/DDBJ whole genome shotgun (WGS) entry which is preliminary data.</text>
</comment>
<dbReference type="PATRIC" id="fig|1094558.3.peg.1792"/>